<dbReference type="Pfam" id="PF14295">
    <property type="entry name" value="PAN_4"/>
    <property type="match status" value="3"/>
</dbReference>
<feature type="domain" description="Apple" evidence="2">
    <location>
        <begin position="132"/>
        <end position="173"/>
    </location>
</feature>
<keyword evidence="4" id="KW-1185">Reference proteome</keyword>
<evidence type="ECO:0000256" key="1">
    <source>
        <dbReference type="SAM" id="SignalP"/>
    </source>
</evidence>
<dbReference type="AlphaFoldDB" id="A0AAI9EEB7"/>
<comment type="caution">
    <text evidence="3">The sequence shown here is derived from an EMBL/GenBank/DDBJ whole genome shotgun (WGS) entry which is preliminary data.</text>
</comment>
<gene>
    <name evidence="3" type="ORF">LECACI_7A008182</name>
</gene>
<name>A0AAI9EEB7_9PEZI</name>
<feature type="domain" description="Apple" evidence="2">
    <location>
        <begin position="349"/>
        <end position="394"/>
    </location>
</feature>
<feature type="domain" description="Apple" evidence="2">
    <location>
        <begin position="244"/>
        <end position="281"/>
    </location>
</feature>
<evidence type="ECO:0000259" key="2">
    <source>
        <dbReference type="Pfam" id="PF14295"/>
    </source>
</evidence>
<dbReference type="InterPro" id="IPR003609">
    <property type="entry name" value="Pan_app"/>
</dbReference>
<organism evidence="3 4">
    <name type="scientific">Lecanosticta acicola</name>
    <dbReference type="NCBI Taxonomy" id="111012"/>
    <lineage>
        <taxon>Eukaryota</taxon>
        <taxon>Fungi</taxon>
        <taxon>Dikarya</taxon>
        <taxon>Ascomycota</taxon>
        <taxon>Pezizomycotina</taxon>
        <taxon>Dothideomycetes</taxon>
        <taxon>Dothideomycetidae</taxon>
        <taxon>Mycosphaerellales</taxon>
        <taxon>Mycosphaerellaceae</taxon>
        <taxon>Lecanosticta</taxon>
    </lineage>
</organism>
<feature type="chain" id="PRO_5042520297" description="Apple domain-containing protein" evidence="1">
    <location>
        <begin position="22"/>
        <end position="1114"/>
    </location>
</feature>
<accession>A0AAI9EEB7</accession>
<feature type="signal peptide" evidence="1">
    <location>
        <begin position="1"/>
        <end position="21"/>
    </location>
</feature>
<proteinExistence type="predicted"/>
<dbReference type="Proteomes" id="UP001296104">
    <property type="component" value="Unassembled WGS sequence"/>
</dbReference>
<keyword evidence="1" id="KW-0732">Signal</keyword>
<protein>
    <recommendedName>
        <fullName evidence="2">Apple domain-containing protein</fullName>
    </recommendedName>
</protein>
<sequence length="1114" mass="109879">MPLNMVRIAASLAGLAVAADALPGLDPRQAGGLWSTVAGAGVGGAPTSAAIVVNKPAIPTQAASALSSIMSFLPTGVSIGPATSAYSSAMVSSSAASSYCSANGTTYQTNQQVTSGNSSYTIRCGTDNSVGSYQAVQVSSGGFASCVAACENSGGCLGWTYVGSDSSGFCYLKNSQGSFSPAGSNIISGFKQNPSPGGATTTSAAAAPTSTAPTDCEALASGSGPAQYTDSNGAIYNITCKQDIGGGNLKSVQAGAFQGCFAPCDQAKSCVGFSYLNGYCYLKSVQSGNLSPSAADVAVLVKKAANGVTATIGNNTITATVPGAPSVTPSAACTALPKQVGLYTNTCGADRLGGDLYSVMASSFLGCEEPCDAEDECVGYTYIGGSSPGTCYLKSSLSPQTNNSGVDVAIKPQSVISSIVSSGLPSSSAPSASIPAASAPNGLPTGILSSVPSGFTAVPITAVPASLESSVPKLTLAPGVVPTGMEPIPNSVASQIGGGLAASASKSSAGVPTGLLFSIPSGFTAVPTTAIPTGLASMQSLPLASGVVPSGMTAVPNSVASHLASASGNRLPSGLATGIPSGFTAIPASAIPSGLSIVPPASMDSVNVPSGLTLVPNSLTSHLATASGAQGLATNIPSGFTTLPTSAIPASLANALPTAPAVASGVVPSGQALVPNSIASQIVPHNTVLVSMSGSTPVPVTTISASGSGATSATVTVSPSGLNSAGGLSNPQSAPSASSSSFFTARIPSGFTIVPISQIPTGFASMLASASAPSGASVPSGFAAVPASIFSVPTSLAVPSSFSTSFAPAAEPTSAPPPPVPSASASMVASVVTHTVISQFSSAGSVASTSLAIPTSPPAQTQSAPASSTVTNFVTIPAVGGPTAPGQASAAASLSTASIPKVATTTQAVSIPSTTVVAGGYLPGGDQCRAFQSTTQSFWLISEVLRGNPAFGGLYFANPNFTNAEGSFTLAGLTNDLSQAADLFYYDGKHVIVTVGTRTDYICTGISLIPTGFRHHWLWREEAAAESHRAEQGKSALSTLYESKISPVVLTPGFGSESAGGRNAKEMTYSTANWSAWYVCDANQLMWVASGKDLLKGGRDLEKCAVIKLNKVPQ</sequence>
<reference evidence="3" key="1">
    <citation type="submission" date="2023-11" db="EMBL/GenBank/DDBJ databases">
        <authorList>
            <person name="Alioto T."/>
            <person name="Alioto T."/>
            <person name="Gomez Garrido J."/>
        </authorList>
    </citation>
    <scope>NUCLEOTIDE SEQUENCE</scope>
</reference>
<evidence type="ECO:0000313" key="4">
    <source>
        <dbReference type="Proteomes" id="UP001296104"/>
    </source>
</evidence>
<evidence type="ECO:0000313" key="3">
    <source>
        <dbReference type="EMBL" id="CAK4033024.1"/>
    </source>
</evidence>
<dbReference type="Gene3D" id="3.50.4.10">
    <property type="entry name" value="Hepatocyte Growth Factor"/>
    <property type="match status" value="2"/>
</dbReference>
<dbReference type="EMBL" id="CAVMBE010000076">
    <property type="protein sequence ID" value="CAK4033024.1"/>
    <property type="molecule type" value="Genomic_DNA"/>
</dbReference>